<dbReference type="GO" id="GO:0046872">
    <property type="term" value="F:metal ion binding"/>
    <property type="evidence" value="ECO:0007669"/>
    <property type="project" value="UniProtKB-KW"/>
</dbReference>
<dbReference type="PANTHER" id="PTHR43105">
    <property type="entry name" value="RESPIRATORY NITRATE REDUCTASE"/>
    <property type="match status" value="1"/>
</dbReference>
<evidence type="ECO:0000256" key="2">
    <source>
        <dbReference type="ARBA" id="ARBA00023004"/>
    </source>
</evidence>
<dbReference type="InterPro" id="IPR050123">
    <property type="entry name" value="Prok_molybdopt-oxidoreductase"/>
</dbReference>
<evidence type="ECO:0000256" key="3">
    <source>
        <dbReference type="ARBA" id="ARBA00023014"/>
    </source>
</evidence>
<reference evidence="5" key="1">
    <citation type="journal article" date="2014" name="Front. Microbiol.">
        <title>High frequency of phylogenetically diverse reductive dehalogenase-homologous genes in deep subseafloor sedimentary metagenomes.</title>
        <authorList>
            <person name="Kawai M."/>
            <person name="Futagami T."/>
            <person name="Toyoda A."/>
            <person name="Takaki Y."/>
            <person name="Nishi S."/>
            <person name="Hori S."/>
            <person name="Arai W."/>
            <person name="Tsubouchi T."/>
            <person name="Morono Y."/>
            <person name="Uchiyama I."/>
            <person name="Ito T."/>
            <person name="Fujiyama A."/>
            <person name="Inagaki F."/>
            <person name="Takami H."/>
        </authorList>
    </citation>
    <scope>NUCLEOTIDE SEQUENCE</scope>
    <source>
        <strain evidence="5">Expedition CK06-06</strain>
    </source>
</reference>
<protein>
    <recommendedName>
        <fullName evidence="4">Molybdopterin oxidoreductase domain-containing protein</fullName>
    </recommendedName>
</protein>
<gene>
    <name evidence="5" type="ORF">S01H1_57747</name>
</gene>
<accession>X0V9G7</accession>
<dbReference type="GO" id="GO:0051536">
    <property type="term" value="F:iron-sulfur cluster binding"/>
    <property type="evidence" value="ECO:0007669"/>
    <property type="project" value="UniProtKB-KW"/>
</dbReference>
<feature type="non-terminal residue" evidence="5">
    <location>
        <position position="1"/>
    </location>
</feature>
<dbReference type="PANTHER" id="PTHR43105:SF10">
    <property type="entry name" value="NADH-QUINONE OXIDOREDUCTASE SUBUNIT G"/>
    <property type="match status" value="1"/>
</dbReference>
<evidence type="ECO:0000259" key="4">
    <source>
        <dbReference type="Pfam" id="PF00384"/>
    </source>
</evidence>
<feature type="non-terminal residue" evidence="5">
    <location>
        <position position="256"/>
    </location>
</feature>
<dbReference type="Pfam" id="PF00384">
    <property type="entry name" value="Molybdopterin"/>
    <property type="match status" value="1"/>
</dbReference>
<organism evidence="5">
    <name type="scientific">marine sediment metagenome</name>
    <dbReference type="NCBI Taxonomy" id="412755"/>
    <lineage>
        <taxon>unclassified sequences</taxon>
        <taxon>metagenomes</taxon>
        <taxon>ecological metagenomes</taxon>
    </lineage>
</organism>
<evidence type="ECO:0000313" key="5">
    <source>
        <dbReference type="EMBL" id="GAG14840.1"/>
    </source>
</evidence>
<dbReference type="GO" id="GO:0016020">
    <property type="term" value="C:membrane"/>
    <property type="evidence" value="ECO:0007669"/>
    <property type="project" value="TreeGrafter"/>
</dbReference>
<comment type="caution">
    <text evidence="5">The sequence shown here is derived from an EMBL/GenBank/DDBJ whole genome shotgun (WGS) entry which is preliminary data.</text>
</comment>
<evidence type="ECO:0000256" key="1">
    <source>
        <dbReference type="ARBA" id="ARBA00022723"/>
    </source>
</evidence>
<dbReference type="EMBL" id="BARS01037681">
    <property type="protein sequence ID" value="GAG14840.1"/>
    <property type="molecule type" value="Genomic_DNA"/>
</dbReference>
<dbReference type="SUPFAM" id="SSF53706">
    <property type="entry name" value="Formate dehydrogenase/DMSO reductase, domains 1-3"/>
    <property type="match status" value="1"/>
</dbReference>
<keyword evidence="3" id="KW-0411">Iron-sulfur</keyword>
<keyword evidence="2" id="KW-0408">Iron</keyword>
<keyword evidence="1" id="KW-0479">Metal-binding</keyword>
<feature type="domain" description="Molybdopterin oxidoreductase" evidence="4">
    <location>
        <begin position="21"/>
        <end position="171"/>
    </location>
</feature>
<sequence length="256" mass="27759">YAALPEIEQVTRSQQENISVLAEKLRISQRPIIVCATETVRQQTPALAADVALLLQAAGKQAGLFYLMPGANAFAAGLLSDETASVETLIEDIEKGSIQGLILVESNPFWKFPDRQRLEKALERLELMVVMDYMNSEAAQKAHIFLPTATLYESGGVYTNQEARAQVAQPAYRGGIPIALTGGGDHPPRIYGTGIPGNEPAAAWQLLAYLIDDGQQPAAKDLRAGIWNWLAETESGFKDLGAIEEIPDDGVRRANS</sequence>
<dbReference type="Gene3D" id="3.40.50.740">
    <property type="match status" value="1"/>
</dbReference>
<proteinExistence type="predicted"/>
<name>X0V9G7_9ZZZZ</name>
<dbReference type="GO" id="GO:0022904">
    <property type="term" value="P:respiratory electron transport chain"/>
    <property type="evidence" value="ECO:0007669"/>
    <property type="project" value="TreeGrafter"/>
</dbReference>
<dbReference type="InterPro" id="IPR006656">
    <property type="entry name" value="Mopterin_OxRdtase"/>
</dbReference>
<dbReference type="GO" id="GO:0003954">
    <property type="term" value="F:NADH dehydrogenase activity"/>
    <property type="evidence" value="ECO:0007669"/>
    <property type="project" value="TreeGrafter"/>
</dbReference>
<dbReference type="AlphaFoldDB" id="X0V9G7"/>